<comment type="caution">
    <text evidence="12">The sequence shown here is derived from an EMBL/GenBank/DDBJ whole genome shotgun (WGS) entry which is preliminary data.</text>
</comment>
<dbReference type="InterPro" id="IPR001621">
    <property type="entry name" value="Ligninase"/>
</dbReference>
<keyword evidence="10" id="KW-0732">Signal</keyword>
<dbReference type="InterPro" id="IPR019794">
    <property type="entry name" value="Peroxidases_AS"/>
</dbReference>
<comment type="cofactor">
    <cofactor evidence="2">
        <name>heme b</name>
        <dbReference type="ChEBI" id="CHEBI:60344"/>
    </cofactor>
</comment>
<name>A0ABR1YUH8_9PEZI</name>
<evidence type="ECO:0000259" key="11">
    <source>
        <dbReference type="PROSITE" id="PS50873"/>
    </source>
</evidence>
<evidence type="ECO:0000313" key="12">
    <source>
        <dbReference type="EMBL" id="KAK8238347.1"/>
    </source>
</evidence>
<dbReference type="EC" id="1.11.1.-" evidence="10"/>
<dbReference type="InterPro" id="IPR000823">
    <property type="entry name" value="Peroxidase_pln"/>
</dbReference>
<dbReference type="PRINTS" id="PR00462">
    <property type="entry name" value="LIGNINASE"/>
</dbReference>
<reference evidence="12 13" key="1">
    <citation type="submission" date="2024-04" db="EMBL/GenBank/DDBJ databases">
        <title>Phyllosticta paracitricarpa is synonymous to the EU quarantine fungus P. citricarpa based on phylogenomic analyses.</title>
        <authorList>
            <consortium name="Lawrence Berkeley National Laboratory"/>
            <person name="Van Ingen-Buijs V.A."/>
            <person name="Van Westerhoven A.C."/>
            <person name="Haridas S."/>
            <person name="Skiadas P."/>
            <person name="Martin F."/>
            <person name="Groenewald J.Z."/>
            <person name="Crous P.W."/>
            <person name="Seidl M.F."/>
        </authorList>
    </citation>
    <scope>NUCLEOTIDE SEQUENCE [LARGE SCALE GENOMIC DNA]</scope>
    <source>
        <strain evidence="12 13">CBS 123374</strain>
    </source>
</reference>
<gene>
    <name evidence="12" type="ORF">HDK90DRAFT_412710</name>
</gene>
<comment type="catalytic activity">
    <reaction evidence="1">
        <text>2 a phenolic donor + H2O2 = 2 a phenolic radical donor + 2 H2O</text>
        <dbReference type="Rhea" id="RHEA:56136"/>
        <dbReference type="ChEBI" id="CHEBI:15377"/>
        <dbReference type="ChEBI" id="CHEBI:16240"/>
        <dbReference type="ChEBI" id="CHEBI:139520"/>
        <dbReference type="ChEBI" id="CHEBI:139521"/>
        <dbReference type="EC" id="1.11.1.7"/>
    </reaction>
</comment>
<evidence type="ECO:0000313" key="13">
    <source>
        <dbReference type="Proteomes" id="UP001492380"/>
    </source>
</evidence>
<evidence type="ECO:0000256" key="9">
    <source>
        <dbReference type="ARBA" id="ARBA00023180"/>
    </source>
</evidence>
<comment type="cofactor">
    <cofactor evidence="10">
        <name>Ca(2+)</name>
        <dbReference type="ChEBI" id="CHEBI:29108"/>
    </cofactor>
    <text evidence="10">Binds 2 calcium ions per subunit.</text>
</comment>
<dbReference type="PRINTS" id="PR00458">
    <property type="entry name" value="PEROXIDASE"/>
</dbReference>
<dbReference type="PANTHER" id="PTHR31517:SF48">
    <property type="entry name" value="PEROXIDASE 16-RELATED"/>
    <property type="match status" value="1"/>
</dbReference>
<dbReference type="Gene3D" id="1.10.520.10">
    <property type="match status" value="1"/>
</dbReference>
<evidence type="ECO:0000256" key="1">
    <source>
        <dbReference type="ARBA" id="ARBA00000189"/>
    </source>
</evidence>
<dbReference type="SUPFAM" id="SSF48113">
    <property type="entry name" value="Heme-dependent peroxidases"/>
    <property type="match status" value="1"/>
</dbReference>
<feature type="chain" id="PRO_5045011624" description="Peroxidase" evidence="10">
    <location>
        <begin position="20"/>
        <end position="326"/>
    </location>
</feature>
<proteinExistence type="inferred from homology"/>
<dbReference type="InterPro" id="IPR010255">
    <property type="entry name" value="Haem_peroxidase_sf"/>
</dbReference>
<dbReference type="EMBL" id="JBBWRZ010000004">
    <property type="protein sequence ID" value="KAK8238347.1"/>
    <property type="molecule type" value="Genomic_DNA"/>
</dbReference>
<evidence type="ECO:0000256" key="6">
    <source>
        <dbReference type="ARBA" id="ARBA00022723"/>
    </source>
</evidence>
<feature type="signal peptide" evidence="10">
    <location>
        <begin position="1"/>
        <end position="19"/>
    </location>
</feature>
<evidence type="ECO:0000256" key="3">
    <source>
        <dbReference type="ARBA" id="ARBA00006089"/>
    </source>
</evidence>
<sequence>MRLSQSSLVFLLATGAVQALSFDNISSNIRRGADVAVSSVKSTVHNLFDRQASARKSTCPKIWSQIGSDLRQAFVSGGQCNDDARAAIRLVFHDCISGAGCDGSIILAKEYLRSENRGLEDIAVKVGNWAQQYNVGTADMIAFAAASGISACPGGPKINALVGRQDSYTPAPEGQIPSPKSSVTKLLSQFAARGFSATDMAALVGAHTAAKQFFAVPQKAGQPLDSTPGTWDTKFYSQTLDGSAPVSLDSDVKISRDDRTSAAFQRFQSQAAWAAAFVPAMNQMTTIGNSGQSLVDCTSSIKSASRGVAIRAAPLADRVREAEEQK</sequence>
<evidence type="ECO:0000256" key="2">
    <source>
        <dbReference type="ARBA" id="ARBA00001970"/>
    </source>
</evidence>
<organism evidence="12 13">
    <name type="scientific">Phyllosticta capitalensis</name>
    <dbReference type="NCBI Taxonomy" id="121624"/>
    <lineage>
        <taxon>Eukaryota</taxon>
        <taxon>Fungi</taxon>
        <taxon>Dikarya</taxon>
        <taxon>Ascomycota</taxon>
        <taxon>Pezizomycotina</taxon>
        <taxon>Dothideomycetes</taxon>
        <taxon>Dothideomycetes incertae sedis</taxon>
        <taxon>Botryosphaeriales</taxon>
        <taxon>Phyllostictaceae</taxon>
        <taxon>Phyllosticta</taxon>
    </lineage>
</organism>
<keyword evidence="10" id="KW-0106">Calcium</keyword>
<evidence type="ECO:0000256" key="5">
    <source>
        <dbReference type="ARBA" id="ARBA00022617"/>
    </source>
</evidence>
<keyword evidence="6 10" id="KW-0479">Metal-binding</keyword>
<dbReference type="PROSITE" id="PS50873">
    <property type="entry name" value="PEROXIDASE_4"/>
    <property type="match status" value="1"/>
</dbReference>
<evidence type="ECO:0000256" key="7">
    <source>
        <dbReference type="ARBA" id="ARBA00023002"/>
    </source>
</evidence>
<feature type="domain" description="Plant heme peroxidase family profile" evidence="11">
    <location>
        <begin position="84"/>
        <end position="301"/>
    </location>
</feature>
<comment type="similarity">
    <text evidence="3 10">Belongs to the peroxidase family. Ligninase subfamily.</text>
</comment>
<evidence type="ECO:0000256" key="10">
    <source>
        <dbReference type="RuleBase" id="RU363051"/>
    </source>
</evidence>
<dbReference type="GO" id="GO:0004601">
    <property type="term" value="F:peroxidase activity"/>
    <property type="evidence" value="ECO:0007669"/>
    <property type="project" value="UniProtKB-KW"/>
</dbReference>
<evidence type="ECO:0000256" key="8">
    <source>
        <dbReference type="ARBA" id="ARBA00023004"/>
    </source>
</evidence>
<evidence type="ECO:0000256" key="4">
    <source>
        <dbReference type="ARBA" id="ARBA00022559"/>
    </source>
</evidence>
<keyword evidence="5" id="KW-0349">Heme</keyword>
<dbReference type="PROSITE" id="PS00436">
    <property type="entry name" value="PEROXIDASE_2"/>
    <property type="match status" value="1"/>
</dbReference>
<protein>
    <recommendedName>
        <fullName evidence="10">Peroxidase</fullName>
        <ecNumber evidence="10">1.11.1.-</ecNumber>
    </recommendedName>
</protein>
<dbReference type="PANTHER" id="PTHR31517">
    <property type="match status" value="1"/>
</dbReference>
<keyword evidence="8" id="KW-0408">Iron</keyword>
<keyword evidence="7 10" id="KW-0560">Oxidoreductase</keyword>
<dbReference type="Proteomes" id="UP001492380">
    <property type="component" value="Unassembled WGS sequence"/>
</dbReference>
<dbReference type="Gene3D" id="1.10.420.10">
    <property type="entry name" value="Peroxidase, domain 2"/>
    <property type="match status" value="1"/>
</dbReference>
<keyword evidence="13" id="KW-1185">Reference proteome</keyword>
<accession>A0ABR1YUH8</accession>
<keyword evidence="9" id="KW-0325">Glycoprotein</keyword>
<dbReference type="Pfam" id="PF00141">
    <property type="entry name" value="peroxidase"/>
    <property type="match status" value="1"/>
</dbReference>
<keyword evidence="4 10" id="KW-0575">Peroxidase</keyword>
<dbReference type="InterPro" id="IPR002016">
    <property type="entry name" value="Haem_peroxidase"/>
</dbReference>